<organism evidence="2 3">
    <name type="scientific">Wenyingzhuangia fucanilytica</name>
    <dbReference type="NCBI Taxonomy" id="1790137"/>
    <lineage>
        <taxon>Bacteria</taxon>
        <taxon>Pseudomonadati</taxon>
        <taxon>Bacteroidota</taxon>
        <taxon>Flavobacteriia</taxon>
        <taxon>Flavobacteriales</taxon>
        <taxon>Flavobacteriaceae</taxon>
        <taxon>Wenyingzhuangia</taxon>
    </lineage>
</organism>
<dbReference type="InterPro" id="IPR029756">
    <property type="entry name" value="MTH1187/YkoF-like"/>
</dbReference>
<accession>A0A1B1Y9Q6</accession>
<dbReference type="Proteomes" id="UP000092967">
    <property type="component" value="Chromosome"/>
</dbReference>
<proteinExistence type="predicted"/>
<dbReference type="Gene3D" id="3.30.70.930">
    <property type="match status" value="1"/>
</dbReference>
<evidence type="ECO:0000313" key="2">
    <source>
        <dbReference type="EMBL" id="ANW97468.1"/>
    </source>
</evidence>
<protein>
    <recommendedName>
        <fullName evidence="1">Thiamine-binding protein domain-containing protein</fullName>
    </recommendedName>
</protein>
<dbReference type="AlphaFoldDB" id="A0A1B1Y9Q6"/>
<dbReference type="Pfam" id="PF01910">
    <property type="entry name" value="Thiamine_BP"/>
    <property type="match status" value="1"/>
</dbReference>
<name>A0A1B1Y9Q6_9FLAO</name>
<dbReference type="SUPFAM" id="SSF89957">
    <property type="entry name" value="MTH1187/YkoF-like"/>
    <property type="match status" value="1"/>
</dbReference>
<keyword evidence="3" id="KW-1185">Reference proteome</keyword>
<dbReference type="STRING" id="1790137.AXE80_07840"/>
<evidence type="ECO:0000313" key="3">
    <source>
        <dbReference type="Proteomes" id="UP000092967"/>
    </source>
</evidence>
<feature type="domain" description="Thiamine-binding protein" evidence="1">
    <location>
        <begin position="6"/>
        <end position="74"/>
    </location>
</feature>
<evidence type="ECO:0000259" key="1">
    <source>
        <dbReference type="Pfam" id="PF01910"/>
    </source>
</evidence>
<sequence>MKVSIELTLLPLNNNFEEHIIHFIKRLRASEFTVLENPMSTQIYGEYDKLMPFLTEEIKKSFESQENVVVNLKMVKSDRSNYEPHF</sequence>
<dbReference type="EMBL" id="CP014224">
    <property type="protein sequence ID" value="ANW97468.1"/>
    <property type="molecule type" value="Genomic_DNA"/>
</dbReference>
<dbReference type="RefSeq" id="WP_068828776.1">
    <property type="nucleotide sequence ID" value="NZ_CP014224.1"/>
</dbReference>
<dbReference type="OrthoDB" id="164222at2"/>
<dbReference type="InterPro" id="IPR002767">
    <property type="entry name" value="Thiamine_BP"/>
</dbReference>
<dbReference type="KEGG" id="wfu:AXE80_07840"/>
<reference evidence="2 3" key="1">
    <citation type="submission" date="2016-02" db="EMBL/GenBank/DDBJ databases">
        <authorList>
            <person name="Wen L."/>
            <person name="He K."/>
            <person name="Yang H."/>
        </authorList>
    </citation>
    <scope>NUCLEOTIDE SEQUENCE [LARGE SCALE GENOMIC DNA]</scope>
    <source>
        <strain evidence="2 3">CZ1127</strain>
    </source>
</reference>
<gene>
    <name evidence="2" type="ORF">AXE80_07840</name>
</gene>